<feature type="compositionally biased region" description="Basic residues" evidence="1">
    <location>
        <begin position="474"/>
        <end position="487"/>
    </location>
</feature>
<dbReference type="RefSeq" id="XP_040700841.1">
    <property type="nucleotide sequence ID" value="XM_040849703.1"/>
</dbReference>
<dbReference type="Proteomes" id="UP000184356">
    <property type="component" value="Unassembled WGS sequence"/>
</dbReference>
<keyword evidence="2" id="KW-0472">Membrane</keyword>
<feature type="transmembrane region" description="Helical" evidence="2">
    <location>
        <begin position="765"/>
        <end position="785"/>
    </location>
</feature>
<feature type="transmembrane region" description="Helical" evidence="2">
    <location>
        <begin position="681"/>
        <end position="704"/>
    </location>
</feature>
<dbReference type="GeneID" id="63765776"/>
<feature type="region of interest" description="Disordered" evidence="1">
    <location>
        <begin position="76"/>
        <end position="267"/>
    </location>
</feature>
<evidence type="ECO:0000256" key="2">
    <source>
        <dbReference type="SAM" id="Phobius"/>
    </source>
</evidence>
<feature type="compositionally biased region" description="Basic residues" evidence="1">
    <location>
        <begin position="229"/>
        <end position="240"/>
    </location>
</feature>
<evidence type="ECO:0000256" key="1">
    <source>
        <dbReference type="SAM" id="MobiDB-lite"/>
    </source>
</evidence>
<dbReference type="STRING" id="1036612.A0A1L9TCB7"/>
<name>A0A1L9TCB7_9EURO</name>
<dbReference type="OrthoDB" id="4174342at2759"/>
<feature type="compositionally biased region" description="Polar residues" evidence="1">
    <location>
        <begin position="1"/>
        <end position="14"/>
    </location>
</feature>
<evidence type="ECO:0000313" key="3">
    <source>
        <dbReference type="EMBL" id="OJJ57035.1"/>
    </source>
</evidence>
<sequence>MTATLNGMFNSAPDTPSPVYPDRLIRPLPKRPLRSRLSSDAADTILYPPAPPATQLFYGACATNGDVVNDSKVYVQQSDGGRDLSPDSRDHHLPYENGIDLDSGDEDGPVVVRRSAGFRGSSLSPTPSSMQHQTLTGIGKEQPTKSSPTGPDGYDAFENTNNKKKRKIPTPGNMGSHHSSLSPEFTTMGLTSSGQQVSSSGEGGHVSTFYGTGSPASPVGNGMSGSGRGRLKHQGRRSSVHGHGTWTQNRTAGRRDGPLSSPGPTGERNHGIISAAIANAAATAFSSSPYRVSVQGSMLEQKQTTPTRTQFTFTCESDSSKGMALHAQNSYASQQRSPIAQPQSGYGMRGFSTQGTQTSPTAAAQMIQQPATQQQQQQPHPTAASAELPPPERKKKRSPGSIYALAARQRKIQQQYANLHHPPRLEDVWICEFCEYESIFGRPPEALIRQYEVKDRKERKRLAEKKRLLEKAKMKGRKHKKAAKNSTKHAATQQAPYDQGYDRASVDHSSLGGEGPHHDDFGPGYDDEVANTVPPAAPAGALKPSLPSGSAVKKTTVTASGGYKSLLMWFVLFKIFRFGYSETKKYKAKKQATQQPPHPGPYDGSRDYNNEQYPMDGYPPPLPGQTPPPAAMGKRDRAKSLVSTILAIFQFAFGLAVIGLYSQDIHSAHDNDDSAPSQWVYAVVTAFVSTVTALLYLILGWWWAKRAKLAFSQRQGLFLPLFVWESVIVILWLVVFGIFGEKYIGVYHVGGKDGGDSKVTRMRRAVWVDLACLVFWIASAAWRGVRWWKGKGGSFRRSEPVDEKEMA</sequence>
<feature type="transmembrane region" description="Helical" evidence="2">
    <location>
        <begin position="716"/>
        <end position="739"/>
    </location>
</feature>
<dbReference type="PANTHER" id="PTHR42083:SF1">
    <property type="entry name" value="MARVEL DOMAIN-CONTAINING PROTEIN"/>
    <property type="match status" value="1"/>
</dbReference>
<feature type="region of interest" description="Disordered" evidence="1">
    <location>
        <begin position="327"/>
        <end position="399"/>
    </location>
</feature>
<dbReference type="VEuPathDB" id="FungiDB:ASPSYDRAFT_59452"/>
<protein>
    <recommendedName>
        <fullName evidence="5">MARVEL domain-containing protein</fullName>
    </recommendedName>
</protein>
<dbReference type="AlphaFoldDB" id="A0A1L9TCB7"/>
<reference evidence="4" key="1">
    <citation type="journal article" date="2017" name="Genome Biol.">
        <title>Comparative genomics reveals high biological diversity and specific adaptations in the industrially and medically important fungal genus Aspergillus.</title>
        <authorList>
            <person name="de Vries R.P."/>
            <person name="Riley R."/>
            <person name="Wiebenga A."/>
            <person name="Aguilar-Osorio G."/>
            <person name="Amillis S."/>
            <person name="Uchima C.A."/>
            <person name="Anderluh G."/>
            <person name="Asadollahi M."/>
            <person name="Askin M."/>
            <person name="Barry K."/>
            <person name="Battaglia E."/>
            <person name="Bayram O."/>
            <person name="Benocci T."/>
            <person name="Braus-Stromeyer S.A."/>
            <person name="Caldana C."/>
            <person name="Canovas D."/>
            <person name="Cerqueira G.C."/>
            <person name="Chen F."/>
            <person name="Chen W."/>
            <person name="Choi C."/>
            <person name="Clum A."/>
            <person name="Dos Santos R.A."/>
            <person name="Damasio A.R."/>
            <person name="Diallinas G."/>
            <person name="Emri T."/>
            <person name="Fekete E."/>
            <person name="Flipphi M."/>
            <person name="Freyberg S."/>
            <person name="Gallo A."/>
            <person name="Gournas C."/>
            <person name="Habgood R."/>
            <person name="Hainaut M."/>
            <person name="Harispe M.L."/>
            <person name="Henrissat B."/>
            <person name="Hilden K.S."/>
            <person name="Hope R."/>
            <person name="Hossain A."/>
            <person name="Karabika E."/>
            <person name="Karaffa L."/>
            <person name="Karanyi Z."/>
            <person name="Krasevec N."/>
            <person name="Kuo A."/>
            <person name="Kusch H."/>
            <person name="LaButti K."/>
            <person name="Lagendijk E.L."/>
            <person name="Lapidus A."/>
            <person name="Levasseur A."/>
            <person name="Lindquist E."/>
            <person name="Lipzen A."/>
            <person name="Logrieco A.F."/>
            <person name="MacCabe A."/>
            <person name="Maekelae M.R."/>
            <person name="Malavazi I."/>
            <person name="Melin P."/>
            <person name="Meyer V."/>
            <person name="Mielnichuk N."/>
            <person name="Miskei M."/>
            <person name="Molnar A.P."/>
            <person name="Mule G."/>
            <person name="Ngan C.Y."/>
            <person name="Orejas M."/>
            <person name="Orosz E."/>
            <person name="Ouedraogo J.P."/>
            <person name="Overkamp K.M."/>
            <person name="Park H.-S."/>
            <person name="Perrone G."/>
            <person name="Piumi F."/>
            <person name="Punt P.J."/>
            <person name="Ram A.F."/>
            <person name="Ramon A."/>
            <person name="Rauscher S."/>
            <person name="Record E."/>
            <person name="Riano-Pachon D.M."/>
            <person name="Robert V."/>
            <person name="Roehrig J."/>
            <person name="Ruller R."/>
            <person name="Salamov A."/>
            <person name="Salih N.S."/>
            <person name="Samson R.A."/>
            <person name="Sandor E."/>
            <person name="Sanguinetti M."/>
            <person name="Schuetze T."/>
            <person name="Sepcic K."/>
            <person name="Shelest E."/>
            <person name="Sherlock G."/>
            <person name="Sophianopoulou V."/>
            <person name="Squina F.M."/>
            <person name="Sun H."/>
            <person name="Susca A."/>
            <person name="Todd R.B."/>
            <person name="Tsang A."/>
            <person name="Unkles S.E."/>
            <person name="van de Wiele N."/>
            <person name="van Rossen-Uffink D."/>
            <person name="Oliveira J.V."/>
            <person name="Vesth T.C."/>
            <person name="Visser J."/>
            <person name="Yu J.-H."/>
            <person name="Zhou M."/>
            <person name="Andersen M.R."/>
            <person name="Archer D.B."/>
            <person name="Baker S.E."/>
            <person name="Benoit I."/>
            <person name="Brakhage A.A."/>
            <person name="Braus G.H."/>
            <person name="Fischer R."/>
            <person name="Frisvad J.C."/>
            <person name="Goldman G.H."/>
            <person name="Houbraken J."/>
            <person name="Oakley B."/>
            <person name="Pocsi I."/>
            <person name="Scazzocchio C."/>
            <person name="Seiboth B."/>
            <person name="vanKuyk P.A."/>
            <person name="Wortman J."/>
            <person name="Dyer P.S."/>
            <person name="Grigoriev I.V."/>
        </authorList>
    </citation>
    <scope>NUCLEOTIDE SEQUENCE [LARGE SCALE GENOMIC DNA]</scope>
    <source>
        <strain evidence="4">CBS 593.65</strain>
    </source>
</reference>
<organism evidence="3 4">
    <name type="scientific">Aspergillus sydowii CBS 593.65</name>
    <dbReference type="NCBI Taxonomy" id="1036612"/>
    <lineage>
        <taxon>Eukaryota</taxon>
        <taxon>Fungi</taxon>
        <taxon>Dikarya</taxon>
        <taxon>Ascomycota</taxon>
        <taxon>Pezizomycotina</taxon>
        <taxon>Eurotiomycetes</taxon>
        <taxon>Eurotiomycetidae</taxon>
        <taxon>Eurotiales</taxon>
        <taxon>Aspergillaceae</taxon>
        <taxon>Aspergillus</taxon>
        <taxon>Aspergillus subgen. Nidulantes</taxon>
    </lineage>
</organism>
<keyword evidence="4" id="KW-1185">Reference proteome</keyword>
<evidence type="ECO:0000313" key="4">
    <source>
        <dbReference type="Proteomes" id="UP000184356"/>
    </source>
</evidence>
<feature type="compositionally biased region" description="Polar residues" evidence="1">
    <location>
        <begin position="327"/>
        <end position="344"/>
    </location>
</feature>
<feature type="compositionally biased region" description="Low complexity" evidence="1">
    <location>
        <begin position="360"/>
        <end position="386"/>
    </location>
</feature>
<feature type="compositionally biased region" description="Polar residues" evidence="1">
    <location>
        <begin position="176"/>
        <end position="191"/>
    </location>
</feature>
<feature type="compositionally biased region" description="Pro residues" evidence="1">
    <location>
        <begin position="617"/>
        <end position="630"/>
    </location>
</feature>
<feature type="region of interest" description="Disordered" evidence="1">
    <location>
        <begin position="473"/>
        <end position="522"/>
    </location>
</feature>
<feature type="region of interest" description="Disordered" evidence="1">
    <location>
        <begin position="587"/>
        <end position="633"/>
    </location>
</feature>
<dbReference type="EMBL" id="KV878589">
    <property type="protein sequence ID" value="OJJ57035.1"/>
    <property type="molecule type" value="Genomic_DNA"/>
</dbReference>
<gene>
    <name evidence="3" type="ORF">ASPSYDRAFT_59452</name>
</gene>
<feature type="transmembrane region" description="Helical" evidence="2">
    <location>
        <begin position="641"/>
        <end position="661"/>
    </location>
</feature>
<feature type="region of interest" description="Disordered" evidence="1">
    <location>
        <begin position="1"/>
        <end position="27"/>
    </location>
</feature>
<dbReference type="PANTHER" id="PTHR42083">
    <property type="entry name" value="MARVEL DOMAIN-CONTAINING PROTEIN"/>
    <property type="match status" value="1"/>
</dbReference>
<feature type="compositionally biased region" description="Polar residues" evidence="1">
    <location>
        <begin position="121"/>
        <end position="136"/>
    </location>
</feature>
<proteinExistence type="predicted"/>
<evidence type="ECO:0008006" key="5">
    <source>
        <dbReference type="Google" id="ProtNLM"/>
    </source>
</evidence>
<feature type="compositionally biased region" description="Basic and acidic residues" evidence="1">
    <location>
        <begin position="80"/>
        <end position="94"/>
    </location>
</feature>
<feature type="transmembrane region" description="Helical" evidence="2">
    <location>
        <begin position="562"/>
        <end position="580"/>
    </location>
</feature>
<accession>A0A1L9TCB7</accession>
<keyword evidence="2" id="KW-0812">Transmembrane</keyword>
<keyword evidence="2" id="KW-1133">Transmembrane helix</keyword>